<evidence type="ECO:0000256" key="7">
    <source>
        <dbReference type="ARBA" id="ARBA00023239"/>
    </source>
</evidence>
<gene>
    <name evidence="8 12" type="primary">aroQ</name>
    <name evidence="12" type="ORF">EGC76_10740</name>
</gene>
<protein>
    <recommendedName>
        <fullName evidence="6 8">3-dehydroquinate dehydratase</fullName>
        <shortName evidence="8">3-dehydroquinase</shortName>
        <ecNumber evidence="6 8">4.2.1.10</ecNumber>
    </recommendedName>
    <alternativeName>
        <fullName evidence="8">Type II DHQase</fullName>
    </alternativeName>
</protein>
<keyword evidence="8" id="KW-0057">Aromatic amino acid biosynthesis</keyword>
<evidence type="ECO:0000256" key="6">
    <source>
        <dbReference type="ARBA" id="ARBA00012060"/>
    </source>
</evidence>
<dbReference type="PROSITE" id="PS01029">
    <property type="entry name" value="DEHYDROQUINASE_II"/>
    <property type="match status" value="1"/>
</dbReference>
<name>A0A443YXU6_9GAMM</name>
<dbReference type="CDD" id="cd00466">
    <property type="entry name" value="DHQase_II"/>
    <property type="match status" value="1"/>
</dbReference>
<dbReference type="NCBIfam" id="NF003806">
    <property type="entry name" value="PRK05395.1-3"/>
    <property type="match status" value="1"/>
</dbReference>
<comment type="similarity">
    <text evidence="4 8">Belongs to the type-II 3-dehydroquinase family.</text>
</comment>
<evidence type="ECO:0000313" key="12">
    <source>
        <dbReference type="EMBL" id="RWU08819.1"/>
    </source>
</evidence>
<keyword evidence="8" id="KW-0028">Amino-acid biosynthesis</keyword>
<dbReference type="EMBL" id="RSFE01000010">
    <property type="protein sequence ID" value="RWU08819.1"/>
    <property type="molecule type" value="Genomic_DNA"/>
</dbReference>
<organism evidence="12 13">
    <name type="scientific">Pseudidiomarina gelatinasegens</name>
    <dbReference type="NCBI Taxonomy" id="2487740"/>
    <lineage>
        <taxon>Bacteria</taxon>
        <taxon>Pseudomonadati</taxon>
        <taxon>Pseudomonadota</taxon>
        <taxon>Gammaproteobacteria</taxon>
        <taxon>Alteromonadales</taxon>
        <taxon>Idiomarinaceae</taxon>
        <taxon>Pseudidiomarina</taxon>
    </lineage>
</organism>
<dbReference type="Gene3D" id="3.40.50.9100">
    <property type="entry name" value="Dehydroquinase, class II"/>
    <property type="match status" value="1"/>
</dbReference>
<comment type="caution">
    <text evidence="12">The sequence shown here is derived from an EMBL/GenBank/DDBJ whole genome shotgun (WGS) entry which is preliminary data.</text>
</comment>
<dbReference type="NCBIfam" id="NF003807">
    <property type="entry name" value="PRK05395.1-4"/>
    <property type="match status" value="1"/>
</dbReference>
<dbReference type="GO" id="GO:0009423">
    <property type="term" value="P:chorismate biosynthetic process"/>
    <property type="evidence" value="ECO:0007669"/>
    <property type="project" value="UniProtKB-UniRule"/>
</dbReference>
<comment type="catalytic activity">
    <reaction evidence="1 8">
        <text>3-dehydroquinate = 3-dehydroshikimate + H2O</text>
        <dbReference type="Rhea" id="RHEA:21096"/>
        <dbReference type="ChEBI" id="CHEBI:15377"/>
        <dbReference type="ChEBI" id="CHEBI:16630"/>
        <dbReference type="ChEBI" id="CHEBI:32364"/>
        <dbReference type="EC" id="4.2.1.10"/>
    </reaction>
</comment>
<dbReference type="Proteomes" id="UP000288789">
    <property type="component" value="Unassembled WGS sequence"/>
</dbReference>
<dbReference type="UniPathway" id="UPA00053">
    <property type="reaction ID" value="UER00086"/>
</dbReference>
<dbReference type="Pfam" id="PF01220">
    <property type="entry name" value="DHquinase_II"/>
    <property type="match status" value="1"/>
</dbReference>
<dbReference type="GO" id="GO:0019631">
    <property type="term" value="P:quinate catabolic process"/>
    <property type="evidence" value="ECO:0007669"/>
    <property type="project" value="TreeGrafter"/>
</dbReference>
<dbReference type="InterPro" id="IPR018509">
    <property type="entry name" value="DHquinase_II_CS"/>
</dbReference>
<comment type="subunit">
    <text evidence="5 8">Homododecamer.</text>
</comment>
<evidence type="ECO:0000256" key="8">
    <source>
        <dbReference type="HAMAP-Rule" id="MF_00169"/>
    </source>
</evidence>
<evidence type="ECO:0000256" key="2">
    <source>
        <dbReference type="ARBA" id="ARBA00003924"/>
    </source>
</evidence>
<feature type="binding site" evidence="8 10">
    <location>
        <position position="88"/>
    </location>
    <ligand>
        <name>substrate</name>
    </ligand>
</feature>
<feature type="binding site" evidence="8 10">
    <location>
        <begin position="109"/>
        <end position="110"/>
    </location>
    <ligand>
        <name>substrate</name>
    </ligand>
</feature>
<dbReference type="PANTHER" id="PTHR21272:SF3">
    <property type="entry name" value="CATABOLIC 3-DEHYDROQUINASE"/>
    <property type="match status" value="1"/>
</dbReference>
<dbReference type="NCBIfam" id="NF003805">
    <property type="entry name" value="PRK05395.1-2"/>
    <property type="match status" value="1"/>
</dbReference>
<proteinExistence type="inferred from homology"/>
<dbReference type="RefSeq" id="WP_128353007.1">
    <property type="nucleotide sequence ID" value="NZ_CAXBCQ010000025.1"/>
</dbReference>
<dbReference type="PIRSF" id="PIRSF001399">
    <property type="entry name" value="DHquinase_II"/>
    <property type="match status" value="1"/>
</dbReference>
<feature type="binding site" evidence="8 10">
    <location>
        <position position="82"/>
    </location>
    <ligand>
        <name>substrate</name>
    </ligand>
</feature>
<dbReference type="GO" id="GO:0009073">
    <property type="term" value="P:aromatic amino acid family biosynthetic process"/>
    <property type="evidence" value="ECO:0007669"/>
    <property type="project" value="UniProtKB-KW"/>
</dbReference>
<dbReference type="PANTHER" id="PTHR21272">
    <property type="entry name" value="CATABOLIC 3-DEHYDROQUINASE"/>
    <property type="match status" value="1"/>
</dbReference>
<dbReference type="GO" id="GO:0008652">
    <property type="term" value="P:amino acid biosynthetic process"/>
    <property type="evidence" value="ECO:0007669"/>
    <property type="project" value="UniProtKB-KW"/>
</dbReference>
<feature type="site" description="Transition state stabilizer" evidence="8 11">
    <location>
        <position position="25"/>
    </location>
</feature>
<dbReference type="HAMAP" id="MF_00169">
    <property type="entry name" value="AroQ"/>
    <property type="match status" value="1"/>
</dbReference>
<feature type="binding site" evidence="8 10">
    <location>
        <position position="119"/>
    </location>
    <ligand>
        <name>substrate</name>
    </ligand>
</feature>
<evidence type="ECO:0000256" key="9">
    <source>
        <dbReference type="PIRSR" id="PIRSR001399-1"/>
    </source>
</evidence>
<dbReference type="OrthoDB" id="9790793at2"/>
<accession>A0A443YXU6</accession>
<evidence type="ECO:0000256" key="3">
    <source>
        <dbReference type="ARBA" id="ARBA00004902"/>
    </source>
</evidence>
<evidence type="ECO:0000256" key="10">
    <source>
        <dbReference type="PIRSR" id="PIRSR001399-2"/>
    </source>
</evidence>
<feature type="active site" description="Proton donor" evidence="8 9">
    <location>
        <position position="108"/>
    </location>
</feature>
<evidence type="ECO:0000313" key="13">
    <source>
        <dbReference type="Proteomes" id="UP000288789"/>
    </source>
</evidence>
<sequence length="154" mass="17222">MTTNNDKKYRVLLLNGPNLNLLGTREPHIYGSETLDQVEHRLREHAEAIGITLDCRQSNGEHQLIDWVHEARTSHVDFILINPGAFTHTSIALRDALAGVAIPFIEVHLSNIHAREEFRRHSFLADIANGVICGLGAQGYDFALQAAKQHLSKQ</sequence>
<dbReference type="InterPro" id="IPR001874">
    <property type="entry name" value="DHquinase_II"/>
</dbReference>
<feature type="binding site" evidence="8 10">
    <location>
        <position position="95"/>
    </location>
    <ligand>
        <name>substrate</name>
    </ligand>
</feature>
<feature type="active site" description="Proton acceptor" evidence="8 9">
    <location>
        <position position="30"/>
    </location>
</feature>
<dbReference type="EC" id="4.2.1.10" evidence="6 8"/>
<keyword evidence="13" id="KW-1185">Reference proteome</keyword>
<dbReference type="NCBIfam" id="NF003804">
    <property type="entry name" value="PRK05395.1-1"/>
    <property type="match status" value="1"/>
</dbReference>
<comment type="pathway">
    <text evidence="3 8">Metabolic intermediate biosynthesis; chorismate biosynthesis; chorismate from D-erythrose 4-phosphate and phosphoenolpyruvate: step 3/7.</text>
</comment>
<evidence type="ECO:0000256" key="5">
    <source>
        <dbReference type="ARBA" id="ARBA00011193"/>
    </source>
</evidence>
<dbReference type="GO" id="GO:0003855">
    <property type="term" value="F:3-dehydroquinate dehydratase activity"/>
    <property type="evidence" value="ECO:0007669"/>
    <property type="project" value="UniProtKB-UniRule"/>
</dbReference>
<evidence type="ECO:0000256" key="1">
    <source>
        <dbReference type="ARBA" id="ARBA00001864"/>
    </source>
</evidence>
<dbReference type="AlphaFoldDB" id="A0A443YXU6"/>
<reference evidence="12 13" key="1">
    <citation type="submission" date="2018-12" db="EMBL/GenBank/DDBJ databases">
        <authorList>
            <person name="Li A."/>
            <person name="Zhang M."/>
            <person name="Zhu H."/>
        </authorList>
    </citation>
    <scope>NUCLEOTIDE SEQUENCE [LARGE SCALE GENOMIC DNA]</scope>
    <source>
        <strain evidence="12 13">R04H25</strain>
    </source>
</reference>
<dbReference type="SUPFAM" id="SSF52304">
    <property type="entry name" value="Type II 3-dehydroquinate dehydratase"/>
    <property type="match status" value="1"/>
</dbReference>
<evidence type="ECO:0000256" key="4">
    <source>
        <dbReference type="ARBA" id="ARBA00011037"/>
    </source>
</evidence>
<dbReference type="InterPro" id="IPR036441">
    <property type="entry name" value="DHquinase_II_sf"/>
</dbReference>
<keyword evidence="7 8" id="KW-0456">Lyase</keyword>
<comment type="function">
    <text evidence="2 8">Catalyzes a trans-dehydration via an enolate intermediate.</text>
</comment>
<evidence type="ECO:0000256" key="11">
    <source>
        <dbReference type="PIRSR" id="PIRSR001399-3"/>
    </source>
</evidence>
<dbReference type="NCBIfam" id="TIGR01088">
    <property type="entry name" value="aroQ"/>
    <property type="match status" value="1"/>
</dbReference>